<feature type="signal peptide" evidence="2">
    <location>
        <begin position="1"/>
        <end position="23"/>
    </location>
</feature>
<evidence type="ECO:0000313" key="3">
    <source>
        <dbReference type="EMBL" id="MFB2837657.1"/>
    </source>
</evidence>
<reference evidence="3 4" key="1">
    <citation type="submission" date="2024-09" db="EMBL/GenBank/DDBJ databases">
        <title>Floridaenema gen nov. (Aerosakkonemataceae, Aerosakkonematales ord. nov., Cyanobacteria) from benthic tropical and subtropical fresh waters, with the description of four new species.</title>
        <authorList>
            <person name="Moretto J.A."/>
            <person name="Berthold D.E."/>
            <person name="Lefler F.W."/>
            <person name="Huang I.-S."/>
            <person name="Laughinghouse H. IV."/>
        </authorList>
    </citation>
    <scope>NUCLEOTIDE SEQUENCE [LARGE SCALE GENOMIC DNA]</scope>
    <source>
        <strain evidence="3 4">BLCC-F167</strain>
    </source>
</reference>
<dbReference type="EMBL" id="JBHFNT010000218">
    <property type="protein sequence ID" value="MFB2837657.1"/>
    <property type="molecule type" value="Genomic_DNA"/>
</dbReference>
<comment type="caution">
    <text evidence="3">The sequence shown here is derived from an EMBL/GenBank/DDBJ whole genome shotgun (WGS) entry which is preliminary data.</text>
</comment>
<dbReference type="Proteomes" id="UP001576780">
    <property type="component" value="Unassembled WGS sequence"/>
</dbReference>
<accession>A0ABV4WRE8</accession>
<dbReference type="RefSeq" id="WP_413279996.1">
    <property type="nucleotide sequence ID" value="NZ_JBHFNT010000218.1"/>
</dbReference>
<feature type="compositionally biased region" description="Low complexity" evidence="1">
    <location>
        <begin position="115"/>
        <end position="126"/>
    </location>
</feature>
<evidence type="ECO:0000256" key="1">
    <source>
        <dbReference type="SAM" id="MobiDB-lite"/>
    </source>
</evidence>
<organism evidence="3 4">
    <name type="scientific">Floridaenema evergladense BLCC-F167</name>
    <dbReference type="NCBI Taxonomy" id="3153639"/>
    <lineage>
        <taxon>Bacteria</taxon>
        <taxon>Bacillati</taxon>
        <taxon>Cyanobacteriota</taxon>
        <taxon>Cyanophyceae</taxon>
        <taxon>Oscillatoriophycideae</taxon>
        <taxon>Aerosakkonematales</taxon>
        <taxon>Aerosakkonemataceae</taxon>
        <taxon>Floridanema</taxon>
        <taxon>Floridanema evergladense</taxon>
    </lineage>
</organism>
<gene>
    <name evidence="3" type="ORF">ACE1CA_24265</name>
</gene>
<feature type="chain" id="PRO_5047380194" evidence="2">
    <location>
        <begin position="24"/>
        <end position="126"/>
    </location>
</feature>
<feature type="region of interest" description="Disordered" evidence="1">
    <location>
        <begin position="88"/>
        <end position="126"/>
    </location>
</feature>
<evidence type="ECO:0000313" key="4">
    <source>
        <dbReference type="Proteomes" id="UP001576780"/>
    </source>
</evidence>
<evidence type="ECO:0000256" key="2">
    <source>
        <dbReference type="SAM" id="SignalP"/>
    </source>
</evidence>
<proteinExistence type="predicted"/>
<keyword evidence="4" id="KW-1185">Reference proteome</keyword>
<name>A0ABV4WRE8_9CYAN</name>
<keyword evidence="2" id="KW-0732">Signal</keyword>
<sequence>MKYQWLILVLVAISGLSAANVKAQTSNSSNRQYGSGNWLNYPYGTRVYGNGMISTPNSGVISPNVAVPRSDGSTTYYYPNGTQITIDRNNNNINPAGTPLYPGVNGGIRDNRLTNPNNSPQNQLNQ</sequence>
<protein>
    <submittedName>
        <fullName evidence="3">Uncharacterized protein</fullName>
    </submittedName>
</protein>